<dbReference type="AlphaFoldDB" id="A0A8H7DG32"/>
<keyword evidence="2" id="KW-0456">Lyase</keyword>
<dbReference type="SUPFAM" id="SSF48576">
    <property type="entry name" value="Terpenoid synthases"/>
    <property type="match status" value="1"/>
</dbReference>
<evidence type="ECO:0000313" key="3">
    <source>
        <dbReference type="EMBL" id="KAF7370121.1"/>
    </source>
</evidence>
<accession>A0A8H7DG32</accession>
<dbReference type="Pfam" id="PF06330">
    <property type="entry name" value="TRI5"/>
    <property type="match status" value="1"/>
</dbReference>
<dbReference type="EMBL" id="JACAZH010000004">
    <property type="protein sequence ID" value="KAF7370121.1"/>
    <property type="molecule type" value="Genomic_DNA"/>
</dbReference>
<dbReference type="GO" id="GO:0016838">
    <property type="term" value="F:carbon-oxygen lyase activity, acting on phosphates"/>
    <property type="evidence" value="ECO:0007669"/>
    <property type="project" value="InterPro"/>
</dbReference>
<dbReference type="InterPro" id="IPR008949">
    <property type="entry name" value="Isoprenoid_synthase_dom_sf"/>
</dbReference>
<name>A0A8H7DG32_9AGAR</name>
<reference evidence="3" key="1">
    <citation type="submission" date="2020-05" db="EMBL/GenBank/DDBJ databases">
        <title>Mycena genomes resolve the evolution of fungal bioluminescence.</title>
        <authorList>
            <person name="Tsai I.J."/>
        </authorList>
    </citation>
    <scope>NUCLEOTIDE SEQUENCE</scope>
    <source>
        <strain evidence="3">160909Yilan</strain>
    </source>
</reference>
<sequence>MSGKEFPTQYFLGILVHLLDTVQHKNVSYMHEGWVKNLSYAYAQAAKHFVQLHVLEGLRNVKPKKLEAALQTITGMVVYCWLMASLTIHYTYTLLLDDSDGDPEPMMRNFFGDMMAGRSSSTRGGSSSMSTSPTTIDFFEGCWIEQYAFHGYKGSEDYPDFLWRMNGLGHTVRASIWPAVQFNEWQLFREITTAVAMMENWMVWVNDLISYYKEFNNPQDQTSLVNNYCRVSDLSLSEGLEKLMANTLCITEQIVAVFANKDPAVTQTLTKFMHGYITWHLCDKRYHMSEMLEHAHEDDPVGTCFHQYFAAANDVGRINPVEWTEPSFLGMYQQQQQCEAEEIATNEGSYYGFLSLSSWLPSLNLNRVLAFGEAH</sequence>
<evidence type="ECO:0000313" key="4">
    <source>
        <dbReference type="Proteomes" id="UP000623467"/>
    </source>
</evidence>
<organism evidence="3 4">
    <name type="scientific">Mycena sanguinolenta</name>
    <dbReference type="NCBI Taxonomy" id="230812"/>
    <lineage>
        <taxon>Eukaryota</taxon>
        <taxon>Fungi</taxon>
        <taxon>Dikarya</taxon>
        <taxon>Basidiomycota</taxon>
        <taxon>Agaricomycotina</taxon>
        <taxon>Agaricomycetes</taxon>
        <taxon>Agaricomycetidae</taxon>
        <taxon>Agaricales</taxon>
        <taxon>Marasmiineae</taxon>
        <taxon>Mycenaceae</taxon>
        <taxon>Mycena</taxon>
    </lineage>
</organism>
<dbReference type="OrthoDB" id="2998174at2759"/>
<gene>
    <name evidence="3" type="ORF">MSAN_00642300</name>
</gene>
<evidence type="ECO:0000256" key="2">
    <source>
        <dbReference type="ARBA" id="ARBA00023239"/>
    </source>
</evidence>
<proteinExistence type="inferred from homology"/>
<dbReference type="Proteomes" id="UP000623467">
    <property type="component" value="Unassembled WGS sequence"/>
</dbReference>
<comment type="similarity">
    <text evidence="1">Belongs to the trichodiene synthase family.</text>
</comment>
<evidence type="ECO:0000256" key="1">
    <source>
        <dbReference type="ARBA" id="ARBA00007946"/>
    </source>
</evidence>
<dbReference type="Gene3D" id="1.10.600.10">
    <property type="entry name" value="Farnesyl Diphosphate Synthase"/>
    <property type="match status" value="1"/>
</dbReference>
<protein>
    <submittedName>
        <fullName evidence="3">Trichodiene synthase</fullName>
    </submittedName>
</protein>
<dbReference type="InterPro" id="IPR024652">
    <property type="entry name" value="Trichodiene_synth"/>
</dbReference>
<comment type="caution">
    <text evidence="3">The sequence shown here is derived from an EMBL/GenBank/DDBJ whole genome shotgun (WGS) entry which is preliminary data.</text>
</comment>
<keyword evidence="4" id="KW-1185">Reference proteome</keyword>